<dbReference type="GO" id="GO:0008270">
    <property type="term" value="F:zinc ion binding"/>
    <property type="evidence" value="ECO:0007669"/>
    <property type="project" value="UniProtKB-KW"/>
</dbReference>
<dbReference type="GO" id="GO:0043565">
    <property type="term" value="F:sequence-specific DNA binding"/>
    <property type="evidence" value="ECO:0007669"/>
    <property type="project" value="InterPro"/>
</dbReference>
<keyword evidence="3" id="KW-0862">Zinc</keyword>
<evidence type="ECO:0000256" key="5">
    <source>
        <dbReference type="ARBA" id="ARBA00023125"/>
    </source>
</evidence>
<reference evidence="11 12" key="2">
    <citation type="submission" date="2018-11" db="EMBL/GenBank/DDBJ databases">
        <authorList>
            <consortium name="Pathogen Informatics"/>
        </authorList>
    </citation>
    <scope>NUCLEOTIDE SEQUENCE [LARGE SCALE GENOMIC DNA]</scope>
</reference>
<dbReference type="Pfam" id="PF00105">
    <property type="entry name" value="zf-C4"/>
    <property type="match status" value="1"/>
</dbReference>
<evidence type="ECO:0000313" key="13">
    <source>
        <dbReference type="WBParaSite" id="BPAG_0000576201-mRNA-1"/>
    </source>
</evidence>
<keyword evidence="5" id="KW-0238">DNA-binding</keyword>
<gene>
    <name evidence="11" type="ORF">BPAG_LOCUS5725</name>
</gene>
<evidence type="ECO:0000256" key="6">
    <source>
        <dbReference type="ARBA" id="ARBA00023163"/>
    </source>
</evidence>
<feature type="region of interest" description="Disordered" evidence="9">
    <location>
        <begin position="34"/>
        <end position="66"/>
    </location>
</feature>
<dbReference type="GO" id="GO:0003700">
    <property type="term" value="F:DNA-binding transcription factor activity"/>
    <property type="evidence" value="ECO:0007669"/>
    <property type="project" value="InterPro"/>
</dbReference>
<dbReference type="SMART" id="SM00399">
    <property type="entry name" value="ZnF_C4"/>
    <property type="match status" value="1"/>
</dbReference>
<accession>A0A0N4TC25</accession>
<dbReference type="InterPro" id="IPR013088">
    <property type="entry name" value="Znf_NHR/GATA"/>
</dbReference>
<name>A0A0N4TC25_BRUPA</name>
<dbReference type="InterPro" id="IPR001628">
    <property type="entry name" value="Znf_hrmn_rcpt"/>
</dbReference>
<dbReference type="PANTHER" id="PTHR47519:SF5">
    <property type="entry name" value="NUCLEAR HORMONE RECEPTOR E75"/>
    <property type="match status" value="1"/>
</dbReference>
<evidence type="ECO:0000313" key="11">
    <source>
        <dbReference type="EMBL" id="VDN86911.1"/>
    </source>
</evidence>
<dbReference type="PANTHER" id="PTHR47519">
    <property type="entry name" value="NUCLEAR HORMONE RECEPTOR FAMILY MEMBER NHR-31-RELATED"/>
    <property type="match status" value="1"/>
</dbReference>
<dbReference type="Gene3D" id="3.30.50.10">
    <property type="entry name" value="Erythroid Transcription Factor GATA-1, subunit A"/>
    <property type="match status" value="1"/>
</dbReference>
<dbReference type="SUPFAM" id="SSF57716">
    <property type="entry name" value="Glucocorticoid receptor-like (DNA-binding domain)"/>
    <property type="match status" value="1"/>
</dbReference>
<dbReference type="PROSITE" id="PS51030">
    <property type="entry name" value="NUCLEAR_REC_DBD_2"/>
    <property type="match status" value="1"/>
</dbReference>
<feature type="domain" description="Nuclear receptor" evidence="10">
    <location>
        <begin position="1"/>
        <end position="34"/>
    </location>
</feature>
<evidence type="ECO:0000256" key="8">
    <source>
        <dbReference type="ARBA" id="ARBA00023242"/>
    </source>
</evidence>
<reference evidence="13" key="1">
    <citation type="submission" date="2017-02" db="UniProtKB">
        <authorList>
            <consortium name="WormBaseParasite"/>
        </authorList>
    </citation>
    <scope>IDENTIFICATION</scope>
</reference>
<keyword evidence="1" id="KW-0479">Metal-binding</keyword>
<keyword evidence="2" id="KW-0863">Zinc-finger</keyword>
<evidence type="ECO:0000256" key="9">
    <source>
        <dbReference type="SAM" id="MobiDB-lite"/>
    </source>
</evidence>
<protein>
    <submittedName>
        <fullName evidence="13">Nuclear receptor domain-containing protein</fullName>
    </submittedName>
</protein>
<keyword evidence="4" id="KW-0805">Transcription regulation</keyword>
<sequence length="193" mass="22094">MQKCSIDKDQRNACRFCRFQRCLEVGMEPDAIRPDRDIIGKQKNPRRKKLRREDSLLPSPGADSHCSQQEDALLTYLLDTELQAMSSIKRLSVATPIGIARVKVDPDLELSGIFQNRYVLDSDRFDICYEAGRTATVEQLSQAVRRYIGAAVDWIDALFSLVNLSECNEKVIISIIYYSFFLTELVISFENFN</sequence>
<evidence type="ECO:0000256" key="2">
    <source>
        <dbReference type="ARBA" id="ARBA00022771"/>
    </source>
</evidence>
<evidence type="ECO:0000256" key="4">
    <source>
        <dbReference type="ARBA" id="ARBA00023015"/>
    </source>
</evidence>
<keyword evidence="8" id="KW-0539">Nucleus</keyword>
<proteinExistence type="predicted"/>
<dbReference type="AlphaFoldDB" id="A0A0N4TC25"/>
<dbReference type="EMBL" id="UZAD01004350">
    <property type="protein sequence ID" value="VDN86911.1"/>
    <property type="molecule type" value="Genomic_DNA"/>
</dbReference>
<dbReference type="STRING" id="6280.A0A0N4TC25"/>
<dbReference type="WBParaSite" id="BPAG_0000576201-mRNA-1">
    <property type="protein sequence ID" value="BPAG_0000576201-mRNA-1"/>
    <property type="gene ID" value="BPAG_0000576201"/>
</dbReference>
<evidence type="ECO:0000256" key="1">
    <source>
        <dbReference type="ARBA" id="ARBA00022723"/>
    </source>
</evidence>
<keyword evidence="6" id="KW-0804">Transcription</keyword>
<organism evidence="13">
    <name type="scientific">Brugia pahangi</name>
    <name type="common">Filarial nematode worm</name>
    <dbReference type="NCBI Taxonomy" id="6280"/>
    <lineage>
        <taxon>Eukaryota</taxon>
        <taxon>Metazoa</taxon>
        <taxon>Ecdysozoa</taxon>
        <taxon>Nematoda</taxon>
        <taxon>Chromadorea</taxon>
        <taxon>Rhabditida</taxon>
        <taxon>Spirurina</taxon>
        <taxon>Spiruromorpha</taxon>
        <taxon>Filarioidea</taxon>
        <taxon>Onchocercidae</taxon>
        <taxon>Brugia</taxon>
    </lineage>
</organism>
<evidence type="ECO:0000259" key="10">
    <source>
        <dbReference type="PROSITE" id="PS51030"/>
    </source>
</evidence>
<evidence type="ECO:0000313" key="12">
    <source>
        <dbReference type="Proteomes" id="UP000278627"/>
    </source>
</evidence>
<evidence type="ECO:0000256" key="3">
    <source>
        <dbReference type="ARBA" id="ARBA00022833"/>
    </source>
</evidence>
<keyword evidence="12" id="KW-1185">Reference proteome</keyword>
<dbReference type="Proteomes" id="UP000278627">
    <property type="component" value="Unassembled WGS sequence"/>
</dbReference>
<evidence type="ECO:0000256" key="7">
    <source>
        <dbReference type="ARBA" id="ARBA00023170"/>
    </source>
</evidence>
<keyword evidence="7" id="KW-0675">Receptor</keyword>
<dbReference type="InterPro" id="IPR052496">
    <property type="entry name" value="Orphan_Nuclear_Rcpt"/>
</dbReference>